<accession>A0AA35VN36</accession>
<gene>
    <name evidence="1" type="ORF">LSALG_LOCUS4797</name>
</gene>
<dbReference type="AlphaFoldDB" id="A0AA35VN36"/>
<evidence type="ECO:0000313" key="1">
    <source>
        <dbReference type="EMBL" id="CAI9264132.1"/>
    </source>
</evidence>
<evidence type="ECO:0000313" key="2">
    <source>
        <dbReference type="Proteomes" id="UP001177003"/>
    </source>
</evidence>
<reference evidence="1" key="1">
    <citation type="submission" date="2023-04" db="EMBL/GenBank/DDBJ databases">
        <authorList>
            <person name="Vijverberg K."/>
            <person name="Xiong W."/>
            <person name="Schranz E."/>
        </authorList>
    </citation>
    <scope>NUCLEOTIDE SEQUENCE</scope>
</reference>
<protein>
    <submittedName>
        <fullName evidence="1">Uncharacterized protein</fullName>
    </submittedName>
</protein>
<sequence>MVCIPWRVCSFPLLVPLSLPHGKIGVYLKTLDTSICFPLTDFQEEVLQKDGCSLQMLTPNAVNKVVVFEMICRANAYLPDYFVLSFSSEYLLPEINALSRFDEGGTF</sequence>
<dbReference type="Proteomes" id="UP001177003">
    <property type="component" value="Chromosome 0"/>
</dbReference>
<keyword evidence="2" id="KW-1185">Reference proteome</keyword>
<dbReference type="EMBL" id="OX465086">
    <property type="protein sequence ID" value="CAI9264132.1"/>
    <property type="molecule type" value="Genomic_DNA"/>
</dbReference>
<organism evidence="1 2">
    <name type="scientific">Lactuca saligna</name>
    <name type="common">Willowleaf lettuce</name>
    <dbReference type="NCBI Taxonomy" id="75948"/>
    <lineage>
        <taxon>Eukaryota</taxon>
        <taxon>Viridiplantae</taxon>
        <taxon>Streptophyta</taxon>
        <taxon>Embryophyta</taxon>
        <taxon>Tracheophyta</taxon>
        <taxon>Spermatophyta</taxon>
        <taxon>Magnoliopsida</taxon>
        <taxon>eudicotyledons</taxon>
        <taxon>Gunneridae</taxon>
        <taxon>Pentapetalae</taxon>
        <taxon>asterids</taxon>
        <taxon>campanulids</taxon>
        <taxon>Asterales</taxon>
        <taxon>Asteraceae</taxon>
        <taxon>Cichorioideae</taxon>
        <taxon>Cichorieae</taxon>
        <taxon>Lactucinae</taxon>
        <taxon>Lactuca</taxon>
    </lineage>
</organism>
<proteinExistence type="predicted"/>
<name>A0AA35VN36_LACSI</name>